<dbReference type="Proteomes" id="UP000594260">
    <property type="component" value="Unplaced"/>
</dbReference>
<dbReference type="RefSeq" id="XP_022666685.1">
    <property type="nucleotide sequence ID" value="XM_022810950.1"/>
</dbReference>
<evidence type="ECO:0000313" key="2">
    <source>
        <dbReference type="EnsemblMetazoa" id="XP_022666684"/>
    </source>
</evidence>
<organism evidence="2 3">
    <name type="scientific">Varroa destructor</name>
    <name type="common">Honeybee mite</name>
    <dbReference type="NCBI Taxonomy" id="109461"/>
    <lineage>
        <taxon>Eukaryota</taxon>
        <taxon>Metazoa</taxon>
        <taxon>Ecdysozoa</taxon>
        <taxon>Arthropoda</taxon>
        <taxon>Chelicerata</taxon>
        <taxon>Arachnida</taxon>
        <taxon>Acari</taxon>
        <taxon>Parasitiformes</taxon>
        <taxon>Mesostigmata</taxon>
        <taxon>Gamasina</taxon>
        <taxon>Dermanyssoidea</taxon>
        <taxon>Varroidae</taxon>
        <taxon>Varroa</taxon>
    </lineage>
</organism>
<keyword evidence="3" id="KW-1185">Reference proteome</keyword>
<dbReference type="EnsemblMetazoa" id="XM_022810949">
    <property type="protein sequence ID" value="XP_022666684"/>
    <property type="gene ID" value="LOC111252676"/>
</dbReference>
<evidence type="ECO:0000313" key="3">
    <source>
        <dbReference type="Proteomes" id="UP000594260"/>
    </source>
</evidence>
<dbReference type="PANTHER" id="PTHR45632">
    <property type="entry name" value="LD33804P"/>
    <property type="match status" value="1"/>
</dbReference>
<reference evidence="2" key="1">
    <citation type="submission" date="2021-01" db="UniProtKB">
        <authorList>
            <consortium name="EnsemblMetazoa"/>
        </authorList>
    </citation>
    <scope>IDENTIFICATION</scope>
</reference>
<dbReference type="EnsemblMetazoa" id="XM_022810946">
    <property type="protein sequence ID" value="XP_022666681"/>
    <property type="gene ID" value="LOC111252676"/>
</dbReference>
<dbReference type="Gene3D" id="3.30.710.10">
    <property type="entry name" value="Potassium Channel Kv1.1, Chain A"/>
    <property type="match status" value="1"/>
</dbReference>
<dbReference type="OrthoDB" id="8060820at2759"/>
<dbReference type="AlphaFoldDB" id="A0A7M7KJ34"/>
<sequence>MRRLVHHCRRLLTSLKEQRIHEPLLCDLTLLTSDEQLLRCHKAVLCANSSYFNAMLTSNFIEACQSEVQVPFASCVLSPVVDFFYDGCIELRVNNSLDLLETADMLLAQDLIAECESYISQHLLEVLTDEKTLKKDSLFQLVPVLKKQVKFNLKGVLGAIHRWFVEDAHTRLMCFTELQLAVINRLQDDFEVRLIEDNAKSQHGNEVYVNFQNIEHAKPNLLKFDGAHWSKCDWPQADDLPYSCEHFCIVEYGKSLLYCKTQGESIQLREKGQPDRIVEGTSGTLMSFLKSERQIFLHKISRTGDRLKIFDRIKKCFHTVELPKGYKLIKVSENRITENIINNEIFIVATLRIQEILQEGMFCFDHDPKIPWVVTRVSQLPHKSCERDIPTVFCNVPVILSAKDCRAYVLHRIQLNDTDHWQELLSFPLVELDPANYELIYVYSTRRKLYLVVEQDQEVRVICYKGLQATRQDVTVETQFPRARLDYERGVIFADDE</sequence>
<dbReference type="RefSeq" id="XP_022666684.1">
    <property type="nucleotide sequence ID" value="XM_022810949.1"/>
</dbReference>
<dbReference type="RefSeq" id="XP_022666683.1">
    <property type="nucleotide sequence ID" value="XM_022810948.1"/>
</dbReference>
<protein>
    <recommendedName>
        <fullName evidence="1">BTB domain-containing protein</fullName>
    </recommendedName>
</protein>
<dbReference type="RefSeq" id="XP_022666682.1">
    <property type="nucleotide sequence ID" value="XM_022810947.1"/>
</dbReference>
<dbReference type="Pfam" id="PF00651">
    <property type="entry name" value="BTB"/>
    <property type="match status" value="1"/>
</dbReference>
<dbReference type="SUPFAM" id="SSF54695">
    <property type="entry name" value="POZ domain"/>
    <property type="match status" value="1"/>
</dbReference>
<dbReference type="RefSeq" id="XP_022666681.1">
    <property type="nucleotide sequence ID" value="XM_022810946.1"/>
</dbReference>
<dbReference type="EnsemblMetazoa" id="XM_022810950">
    <property type="protein sequence ID" value="XP_022666685"/>
    <property type="gene ID" value="LOC111252676"/>
</dbReference>
<dbReference type="SMART" id="SM00225">
    <property type="entry name" value="BTB"/>
    <property type="match status" value="1"/>
</dbReference>
<dbReference type="CDD" id="cd18186">
    <property type="entry name" value="BTB_POZ_ZBTB_KLHL-like"/>
    <property type="match status" value="1"/>
</dbReference>
<dbReference type="KEGG" id="vde:111252676"/>
<dbReference type="PROSITE" id="PS50097">
    <property type="entry name" value="BTB"/>
    <property type="match status" value="1"/>
</dbReference>
<dbReference type="EnsemblMetazoa" id="XM_022810948">
    <property type="protein sequence ID" value="XP_022666683"/>
    <property type="gene ID" value="LOC111252676"/>
</dbReference>
<feature type="domain" description="BTB" evidence="1">
    <location>
        <begin position="26"/>
        <end position="93"/>
    </location>
</feature>
<dbReference type="InterPro" id="IPR011333">
    <property type="entry name" value="SKP1/BTB/POZ_sf"/>
</dbReference>
<name>A0A7M7KJ34_VARDE</name>
<dbReference type="InParanoid" id="A0A7M7KJ34"/>
<dbReference type="EnsemblMetazoa" id="XM_022810947">
    <property type="protein sequence ID" value="XP_022666682"/>
    <property type="gene ID" value="LOC111252676"/>
</dbReference>
<dbReference type="InterPro" id="IPR000210">
    <property type="entry name" value="BTB/POZ_dom"/>
</dbReference>
<proteinExistence type="predicted"/>
<evidence type="ECO:0000259" key="1">
    <source>
        <dbReference type="PROSITE" id="PS50097"/>
    </source>
</evidence>
<dbReference type="GeneID" id="111252676"/>
<accession>A0A7M7KJ34</accession>